<dbReference type="RefSeq" id="XP_066068226.1">
    <property type="nucleotide sequence ID" value="XM_066212129.1"/>
</dbReference>
<reference evidence="2" key="1">
    <citation type="submission" date="2016-06" db="EMBL/GenBank/DDBJ databases">
        <authorList>
            <person name="Cuomo C."/>
            <person name="Litvintseva A."/>
            <person name="Heitman J."/>
            <person name="Chen Y."/>
            <person name="Sun S."/>
            <person name="Springer D."/>
            <person name="Dromer F."/>
            <person name="Young S."/>
            <person name="Zeng Q."/>
            <person name="Chapman S."/>
            <person name="Gujja S."/>
            <person name="Saif S."/>
            <person name="Birren B."/>
        </authorList>
    </citation>
    <scope>NUCLEOTIDE SEQUENCE</scope>
    <source>
        <strain evidence="2">CBS 7841</strain>
    </source>
</reference>
<dbReference type="PANTHER" id="PTHR28254">
    <property type="entry name" value="CYTOCHROME B-C1 COMPLEX SUBUNIT 10"/>
    <property type="match status" value="1"/>
</dbReference>
<dbReference type="GeneID" id="91086920"/>
<accession>A0AAJ8M1C7</accession>
<dbReference type="EMBL" id="CP143786">
    <property type="protein sequence ID" value="WVN87526.1"/>
    <property type="molecule type" value="Genomic_DNA"/>
</dbReference>
<proteinExistence type="predicted"/>
<evidence type="ECO:0008006" key="4">
    <source>
        <dbReference type="Google" id="ProtNLM"/>
    </source>
</evidence>
<keyword evidence="3" id="KW-1185">Reference proteome</keyword>
<name>A0AAJ8M1C7_9TREE</name>
<dbReference type="PANTHER" id="PTHR28254:SF1">
    <property type="entry name" value="CYTOCHROME B-C1 COMPLEX SUBUNIT 10, MITOCHONDRIAL"/>
    <property type="match status" value="1"/>
</dbReference>
<dbReference type="InterPro" id="IPR019182">
    <property type="entry name" value="Cytochrome_b-c1_su10_fun"/>
</dbReference>
<gene>
    <name evidence="2" type="ORF">L203_102709</name>
</gene>
<evidence type="ECO:0000256" key="1">
    <source>
        <dbReference type="SAM" id="Phobius"/>
    </source>
</evidence>
<protein>
    <recommendedName>
        <fullName evidence="4">Ubiquinol-cytochrome c reductase subunit 10</fullName>
    </recommendedName>
</protein>
<dbReference type="KEGG" id="cdep:91086920"/>
<dbReference type="GO" id="GO:0006122">
    <property type="term" value="P:mitochondrial electron transport, ubiquinol to cytochrome c"/>
    <property type="evidence" value="ECO:0007669"/>
    <property type="project" value="InterPro"/>
</dbReference>
<keyword evidence="1" id="KW-0472">Membrane</keyword>
<keyword evidence="1" id="KW-1133">Transmembrane helix</keyword>
<reference evidence="2" key="3">
    <citation type="submission" date="2024-01" db="EMBL/GenBank/DDBJ databases">
        <authorList>
            <person name="Coelho M.A."/>
            <person name="David-Palma M."/>
            <person name="Shea T."/>
            <person name="Sun S."/>
            <person name="Cuomo C.A."/>
            <person name="Heitman J."/>
        </authorList>
    </citation>
    <scope>NUCLEOTIDE SEQUENCE</scope>
    <source>
        <strain evidence="2">CBS 7841</strain>
    </source>
</reference>
<sequence>MPVYTRKRQFGFAGLTPERLRFWAPTAAIWGVAAGAAVSFLLSDVPLFQKDVLIKVPMLGTYFKDTTPESDQPF</sequence>
<keyword evidence="1" id="KW-0812">Transmembrane</keyword>
<reference evidence="2" key="2">
    <citation type="journal article" date="2022" name="Elife">
        <title>Obligate sexual reproduction of a homothallic fungus closely related to the Cryptococcus pathogenic species complex.</title>
        <authorList>
            <person name="Passer A.R."/>
            <person name="Clancey S.A."/>
            <person name="Shea T."/>
            <person name="David-Palma M."/>
            <person name="Averette A.F."/>
            <person name="Boekhout T."/>
            <person name="Porcel B.M."/>
            <person name="Nowrousian M."/>
            <person name="Cuomo C.A."/>
            <person name="Sun S."/>
            <person name="Heitman J."/>
            <person name="Coelho M.A."/>
        </authorList>
    </citation>
    <scope>NUCLEOTIDE SEQUENCE</scope>
    <source>
        <strain evidence="2">CBS 7841</strain>
    </source>
</reference>
<organism evidence="2 3">
    <name type="scientific">Cryptococcus depauperatus CBS 7841</name>
    <dbReference type="NCBI Taxonomy" id="1295531"/>
    <lineage>
        <taxon>Eukaryota</taxon>
        <taxon>Fungi</taxon>
        <taxon>Dikarya</taxon>
        <taxon>Basidiomycota</taxon>
        <taxon>Agaricomycotina</taxon>
        <taxon>Tremellomycetes</taxon>
        <taxon>Tremellales</taxon>
        <taxon>Cryptococcaceae</taxon>
        <taxon>Cryptococcus</taxon>
    </lineage>
</organism>
<dbReference type="GO" id="GO:0005739">
    <property type="term" value="C:mitochondrion"/>
    <property type="evidence" value="ECO:0007669"/>
    <property type="project" value="GOC"/>
</dbReference>
<evidence type="ECO:0000313" key="3">
    <source>
        <dbReference type="Proteomes" id="UP000094043"/>
    </source>
</evidence>
<feature type="transmembrane region" description="Helical" evidence="1">
    <location>
        <begin position="20"/>
        <end position="42"/>
    </location>
</feature>
<dbReference type="Proteomes" id="UP000094043">
    <property type="component" value="Chromosome 3"/>
</dbReference>
<dbReference type="Pfam" id="PF09796">
    <property type="entry name" value="QCR10"/>
    <property type="match status" value="1"/>
</dbReference>
<evidence type="ECO:0000313" key="2">
    <source>
        <dbReference type="EMBL" id="WVN87526.1"/>
    </source>
</evidence>
<dbReference type="AlphaFoldDB" id="A0AAJ8M1C7"/>